<dbReference type="InterPro" id="IPR050351">
    <property type="entry name" value="BphY/WalK/GraS-like"/>
</dbReference>
<evidence type="ECO:0000256" key="3">
    <source>
        <dbReference type="ARBA" id="ARBA00022553"/>
    </source>
</evidence>
<dbReference type="SUPFAM" id="SSF55785">
    <property type="entry name" value="PYP-like sensor domain (PAS domain)"/>
    <property type="match status" value="2"/>
</dbReference>
<dbReference type="CDD" id="cd00082">
    <property type="entry name" value="HisKA"/>
    <property type="match status" value="1"/>
</dbReference>
<dbReference type="InterPro" id="IPR013656">
    <property type="entry name" value="PAS_4"/>
</dbReference>
<dbReference type="GO" id="GO:0005524">
    <property type="term" value="F:ATP binding"/>
    <property type="evidence" value="ECO:0007669"/>
    <property type="project" value="UniProtKB-KW"/>
</dbReference>
<dbReference type="Pfam" id="PF02518">
    <property type="entry name" value="HATPase_c"/>
    <property type="match status" value="1"/>
</dbReference>
<keyword evidence="11" id="KW-1185">Reference proteome</keyword>
<feature type="domain" description="PAC" evidence="9">
    <location>
        <begin position="382"/>
        <end position="435"/>
    </location>
</feature>
<dbReference type="InterPro" id="IPR013655">
    <property type="entry name" value="PAS_fold_3"/>
</dbReference>
<dbReference type="SUPFAM" id="SSF47384">
    <property type="entry name" value="Homodimeric domain of signal transducing histidine kinase"/>
    <property type="match status" value="1"/>
</dbReference>
<dbReference type="InterPro" id="IPR000700">
    <property type="entry name" value="PAS-assoc_C"/>
</dbReference>
<sequence>MHTKPMLLSDNILLQVLQASTAPTAIFFGENLIVQFANQGMLKLLGKEASIIGMPLFDAVPQLACDDLPILLQRLGQHADSALSQDSVLRSILDATSNDPAWYSFQYEAIADPSGGMSCILCTARPTTCEQPTQPLISESESGEEPLKIEIPLTLDERAASTSDLETSIALLSESREHMRTIIEQAPVGIAMLKGPEHVIEIANSTILHIWGRQGADVIGLPHRQARPELIGQPVYDWLDQVYNTGKRKTNNEFAVNLSHNGGLRQAIVNSIYQPIFAADGQVTGVLVILEEITEQVTARRKNEKDQHMLNLALDAGQLATFYYEPETNLFAGNHLLHTWFGLAPAGYIDLSEALAVIIEEDRQRVIDAIQHSLAPESTGSYAAEYRIQAANDTAERMVQARGQVLYDTAGRAVSLNGTLRDITEQKKDEQRKDDFIGMVSHELKTPLTSLKAYLQLMQRAADGATSAINQHNALDKSLRQVENMTNMINGFLNISRLDAGKMLLNRSPFSLKILFAELQEEVLHTVQSHQIVFEALEDVALYADREKIAQVIFNLVGNAVKYSPVASRIDLRYTMLDSDWLEILVSDQGMGVAPDDQEKIFERYHRVKSSKMGSIAGFGIGLYLCREIIALHGGTIAVQKSDEQGTIFKMLLPIQ</sequence>
<dbReference type="SMART" id="SM00387">
    <property type="entry name" value="HATPase_c"/>
    <property type="match status" value="1"/>
</dbReference>
<dbReference type="Gene3D" id="3.30.450.20">
    <property type="entry name" value="PAS domain"/>
    <property type="match status" value="3"/>
</dbReference>
<evidence type="ECO:0000259" key="8">
    <source>
        <dbReference type="PROSITE" id="PS50109"/>
    </source>
</evidence>
<keyword evidence="6" id="KW-0902">Two-component regulatory system</keyword>
<evidence type="ECO:0000256" key="1">
    <source>
        <dbReference type="ARBA" id="ARBA00000085"/>
    </source>
</evidence>
<dbReference type="SMART" id="SM00388">
    <property type="entry name" value="HisKA"/>
    <property type="match status" value="1"/>
</dbReference>
<keyword evidence="10" id="KW-0067">ATP-binding</keyword>
<dbReference type="InterPro" id="IPR036890">
    <property type="entry name" value="HATPase_C_sf"/>
</dbReference>
<evidence type="ECO:0000256" key="6">
    <source>
        <dbReference type="ARBA" id="ARBA00023012"/>
    </source>
</evidence>
<dbReference type="Gene3D" id="3.30.565.10">
    <property type="entry name" value="Histidine kinase-like ATPase, C-terminal domain"/>
    <property type="match status" value="1"/>
</dbReference>
<organism evidence="10 11">
    <name type="scientific">Sphingobacterium bambusae</name>
    <dbReference type="NCBI Taxonomy" id="662858"/>
    <lineage>
        <taxon>Bacteria</taxon>
        <taxon>Pseudomonadati</taxon>
        <taxon>Bacteroidota</taxon>
        <taxon>Sphingobacteriia</taxon>
        <taxon>Sphingobacteriales</taxon>
        <taxon>Sphingobacteriaceae</taxon>
        <taxon>Sphingobacterium</taxon>
    </lineage>
</organism>
<dbReference type="SUPFAM" id="SSF55874">
    <property type="entry name" value="ATPase domain of HSP90 chaperone/DNA topoisomerase II/histidine kinase"/>
    <property type="match status" value="1"/>
</dbReference>
<evidence type="ECO:0000259" key="9">
    <source>
        <dbReference type="PROSITE" id="PS50113"/>
    </source>
</evidence>
<evidence type="ECO:0000313" key="10">
    <source>
        <dbReference type="EMBL" id="MFD2966579.1"/>
    </source>
</evidence>
<dbReference type="InterPro" id="IPR036097">
    <property type="entry name" value="HisK_dim/P_sf"/>
</dbReference>
<dbReference type="PANTHER" id="PTHR45453">
    <property type="entry name" value="PHOSPHATE REGULON SENSOR PROTEIN PHOR"/>
    <property type="match status" value="1"/>
</dbReference>
<reference evidence="11" key="1">
    <citation type="journal article" date="2019" name="Int. J. Syst. Evol. Microbiol.">
        <title>The Global Catalogue of Microorganisms (GCM) 10K type strain sequencing project: providing services to taxonomists for standard genome sequencing and annotation.</title>
        <authorList>
            <consortium name="The Broad Institute Genomics Platform"/>
            <consortium name="The Broad Institute Genome Sequencing Center for Infectious Disease"/>
            <person name="Wu L."/>
            <person name="Ma J."/>
        </authorList>
    </citation>
    <scope>NUCLEOTIDE SEQUENCE [LARGE SCALE GENOMIC DNA]</scope>
    <source>
        <strain evidence="11">KCTC 22814</strain>
    </source>
</reference>
<evidence type="ECO:0000256" key="7">
    <source>
        <dbReference type="ARBA" id="ARBA00023136"/>
    </source>
</evidence>
<dbReference type="PROSITE" id="PS50109">
    <property type="entry name" value="HIS_KIN"/>
    <property type="match status" value="1"/>
</dbReference>
<dbReference type="InterPro" id="IPR000014">
    <property type="entry name" value="PAS"/>
</dbReference>
<comment type="caution">
    <text evidence="10">The sequence shown here is derived from an EMBL/GenBank/DDBJ whole genome shotgun (WGS) entry which is preliminary data.</text>
</comment>
<protein>
    <recommendedName>
        <fullName evidence="2">histidine kinase</fullName>
        <ecNumber evidence="2">2.7.13.3</ecNumber>
    </recommendedName>
</protein>
<dbReference type="NCBIfam" id="TIGR00229">
    <property type="entry name" value="sensory_box"/>
    <property type="match status" value="2"/>
</dbReference>
<dbReference type="InterPro" id="IPR004358">
    <property type="entry name" value="Sig_transdc_His_kin-like_C"/>
</dbReference>
<keyword evidence="4" id="KW-0808">Transferase</keyword>
<keyword evidence="10" id="KW-0547">Nucleotide-binding</keyword>
<dbReference type="InterPro" id="IPR005467">
    <property type="entry name" value="His_kinase_dom"/>
</dbReference>
<dbReference type="Pfam" id="PF08448">
    <property type="entry name" value="PAS_4"/>
    <property type="match status" value="1"/>
</dbReference>
<dbReference type="RefSeq" id="WP_320184361.1">
    <property type="nucleotide sequence ID" value="NZ_CP138332.1"/>
</dbReference>
<dbReference type="SMART" id="SM00091">
    <property type="entry name" value="PAS"/>
    <property type="match status" value="3"/>
</dbReference>
<proteinExistence type="predicted"/>
<keyword evidence="3" id="KW-0597">Phosphoprotein</keyword>
<keyword evidence="5" id="KW-0418">Kinase</keyword>
<dbReference type="Pfam" id="PF00512">
    <property type="entry name" value="HisKA"/>
    <property type="match status" value="1"/>
</dbReference>
<accession>A0ABW6BDK6</accession>
<dbReference type="Proteomes" id="UP001597525">
    <property type="component" value="Unassembled WGS sequence"/>
</dbReference>
<dbReference type="PROSITE" id="PS50113">
    <property type="entry name" value="PAC"/>
    <property type="match status" value="1"/>
</dbReference>
<feature type="domain" description="Histidine kinase" evidence="8">
    <location>
        <begin position="439"/>
        <end position="656"/>
    </location>
</feature>
<dbReference type="PANTHER" id="PTHR45453:SF1">
    <property type="entry name" value="PHOSPHATE REGULON SENSOR PROTEIN PHOR"/>
    <property type="match status" value="1"/>
</dbReference>
<evidence type="ECO:0000256" key="2">
    <source>
        <dbReference type="ARBA" id="ARBA00012438"/>
    </source>
</evidence>
<name>A0ABW6BDK6_9SPHI</name>
<dbReference type="InterPro" id="IPR003661">
    <property type="entry name" value="HisK_dim/P_dom"/>
</dbReference>
<dbReference type="Pfam" id="PF08447">
    <property type="entry name" value="PAS_3"/>
    <property type="match status" value="1"/>
</dbReference>
<dbReference type="PRINTS" id="PR00344">
    <property type="entry name" value="BCTRLSENSOR"/>
</dbReference>
<keyword evidence="7" id="KW-0472">Membrane</keyword>
<dbReference type="InterPro" id="IPR001610">
    <property type="entry name" value="PAC"/>
</dbReference>
<dbReference type="Gene3D" id="1.10.287.130">
    <property type="match status" value="1"/>
</dbReference>
<comment type="catalytic activity">
    <reaction evidence="1">
        <text>ATP + protein L-histidine = ADP + protein N-phospho-L-histidine.</text>
        <dbReference type="EC" id="2.7.13.3"/>
    </reaction>
</comment>
<dbReference type="EC" id="2.7.13.3" evidence="2"/>
<dbReference type="EMBL" id="JBHUPB010000003">
    <property type="protein sequence ID" value="MFD2966579.1"/>
    <property type="molecule type" value="Genomic_DNA"/>
</dbReference>
<evidence type="ECO:0000256" key="5">
    <source>
        <dbReference type="ARBA" id="ARBA00022777"/>
    </source>
</evidence>
<dbReference type="SMART" id="SM00086">
    <property type="entry name" value="PAC"/>
    <property type="match status" value="2"/>
</dbReference>
<evidence type="ECO:0000256" key="4">
    <source>
        <dbReference type="ARBA" id="ARBA00022679"/>
    </source>
</evidence>
<dbReference type="InterPro" id="IPR003594">
    <property type="entry name" value="HATPase_dom"/>
</dbReference>
<gene>
    <name evidence="10" type="ORF">ACFS7Y_04230</name>
</gene>
<evidence type="ECO:0000313" key="11">
    <source>
        <dbReference type="Proteomes" id="UP001597525"/>
    </source>
</evidence>
<dbReference type="InterPro" id="IPR035965">
    <property type="entry name" value="PAS-like_dom_sf"/>
</dbReference>